<proteinExistence type="predicted"/>
<dbReference type="InterPro" id="IPR011249">
    <property type="entry name" value="Metalloenz_LuxS/M16"/>
</dbReference>
<dbReference type="Pfam" id="PF05193">
    <property type="entry name" value="Peptidase_M16_C"/>
    <property type="match status" value="1"/>
</dbReference>
<evidence type="ECO:0000313" key="4">
    <source>
        <dbReference type="EMBL" id="APX99141.1"/>
    </source>
</evidence>
<feature type="domain" description="Peptidase M16 N-terminal" evidence="2">
    <location>
        <begin position="52"/>
        <end position="167"/>
    </location>
</feature>
<dbReference type="SUPFAM" id="SSF63411">
    <property type="entry name" value="LuxS/MPP-like metallohydrolase"/>
    <property type="match status" value="2"/>
</dbReference>
<dbReference type="InterPro" id="IPR007863">
    <property type="entry name" value="Peptidase_M16_C"/>
</dbReference>
<name>A0AAC9LKN8_9FLAO</name>
<accession>A0AAC9LKN8</accession>
<evidence type="ECO:0000313" key="5">
    <source>
        <dbReference type="Proteomes" id="UP000187506"/>
    </source>
</evidence>
<gene>
    <name evidence="4" type="ORF">BWR22_02060</name>
</gene>
<protein>
    <submittedName>
        <fullName evidence="4">Peptidase M16</fullName>
    </submittedName>
</protein>
<evidence type="ECO:0000259" key="3">
    <source>
        <dbReference type="Pfam" id="PF05193"/>
    </source>
</evidence>
<dbReference type="PANTHER" id="PTHR11851">
    <property type="entry name" value="METALLOPROTEASE"/>
    <property type="match status" value="1"/>
</dbReference>
<keyword evidence="5" id="KW-1185">Reference proteome</keyword>
<dbReference type="EMBL" id="CP019352">
    <property type="protein sequence ID" value="APX99141.1"/>
    <property type="molecule type" value="Genomic_DNA"/>
</dbReference>
<sequence>MKTKITAFIALFLLSISVTAQIDRSVQPKPAAAPAITLEVPGEFELKNGLKVLVVENHKLPRVSYTLTIDNQPRVEGEIAGVSGILGAMMGNGTTSISKDEFNEEIDFLGARLSFGSSNAYGGSLTKYSERILELMADATINPLFTEEEFQKEKEKAIEGIKSSSKSVSAIASRVGGALSFGKGHPYGEFVTEESLNNITLDNVRAYYQKNFNPNNAYLVVVGDVDFKTVEKQVKKYFKKWEKGLDVTSSVPAPYKNVGQTEINFVDMPNAVQSNIVVTNNVDLKMNHPDYFAAKLANYILGGGGEGYLFLNLREDKAYTYGSYSNIGTDKYGAARFSASAEVRNMVTDSSIVEILKEIDRIKTEPISAEALKNAKAKYVGSFVMALEQPQTIARYALNIKLNDLPKDFYKTYLKKVNAVTVEDIQAAANKYFSSKNARVVVVGKGSEVISNLEKTKFPIKYYDTYANAIEKPVFSKPVPAGVTAQTVLEDYLKAIGGKTAVQNITTLVQEMSASFQGQNMVMTIKQKNPNLFANDVSIVGMGSVFKQAFNGETGYMAQMGNKQPMSEEMVSKMKDKTGLIDELNLLNDSSKKISVSGIEAVDGNDAYVIAIEDSKGETSKNYYDVTTGLKIKSVSTAKTPTGQEVSQESTFGDYKVVDGIKFPHTTSLPMAGQKVELKTTSIKVNSPLTDADFN</sequence>
<reference evidence="4 5" key="1">
    <citation type="submission" date="2017-01" db="EMBL/GenBank/DDBJ databases">
        <title>Complete genome of Lacinutrix venerupis DOK2-8 isolated from seawater in Dokdo.</title>
        <authorList>
            <person name="Chi W.-J."/>
            <person name="Kim J.H."/>
        </authorList>
    </citation>
    <scope>NUCLEOTIDE SEQUENCE [LARGE SCALE GENOMIC DNA]</scope>
    <source>
        <strain evidence="4 5">DOK2-8</strain>
    </source>
</reference>
<evidence type="ECO:0000259" key="2">
    <source>
        <dbReference type="Pfam" id="PF00675"/>
    </source>
</evidence>
<dbReference type="Gene3D" id="3.30.830.10">
    <property type="entry name" value="Metalloenzyme, LuxS/M16 peptidase-like"/>
    <property type="match status" value="2"/>
</dbReference>
<feature type="domain" description="Peptidase M16 C-terminal" evidence="3">
    <location>
        <begin position="198"/>
        <end position="378"/>
    </location>
</feature>
<evidence type="ECO:0000256" key="1">
    <source>
        <dbReference type="SAM" id="SignalP"/>
    </source>
</evidence>
<dbReference type="Pfam" id="PF00675">
    <property type="entry name" value="Peptidase_M16"/>
    <property type="match status" value="1"/>
</dbReference>
<dbReference type="GO" id="GO:0046872">
    <property type="term" value="F:metal ion binding"/>
    <property type="evidence" value="ECO:0007669"/>
    <property type="project" value="InterPro"/>
</dbReference>
<feature type="chain" id="PRO_5042216707" evidence="1">
    <location>
        <begin position="21"/>
        <end position="695"/>
    </location>
</feature>
<feature type="signal peptide" evidence="1">
    <location>
        <begin position="1"/>
        <end position="20"/>
    </location>
</feature>
<dbReference type="InterPro" id="IPR050361">
    <property type="entry name" value="MPP/UQCRC_Complex"/>
</dbReference>
<organism evidence="4 5">
    <name type="scientific">Lacinutrix venerupis</name>
    <dbReference type="NCBI Taxonomy" id="1486034"/>
    <lineage>
        <taxon>Bacteria</taxon>
        <taxon>Pseudomonadati</taxon>
        <taxon>Bacteroidota</taxon>
        <taxon>Flavobacteriia</taxon>
        <taxon>Flavobacteriales</taxon>
        <taxon>Flavobacteriaceae</taxon>
        <taxon>Lacinutrix</taxon>
    </lineage>
</organism>
<dbReference type="RefSeq" id="WP_076731782.1">
    <property type="nucleotide sequence ID" value="NZ_CP019352.1"/>
</dbReference>
<dbReference type="Proteomes" id="UP000187506">
    <property type="component" value="Chromosome"/>
</dbReference>
<dbReference type="AlphaFoldDB" id="A0AAC9LKN8"/>
<dbReference type="InterPro" id="IPR011765">
    <property type="entry name" value="Pept_M16_N"/>
</dbReference>
<dbReference type="KEGG" id="lvn:BWR22_02060"/>
<keyword evidence="1" id="KW-0732">Signal</keyword>